<gene>
    <name evidence="9" type="ORF">EQM06_09430</name>
</gene>
<evidence type="ECO:0000259" key="8">
    <source>
        <dbReference type="Pfam" id="PF00324"/>
    </source>
</evidence>
<dbReference type="FunFam" id="1.20.1740.10:FF:000001">
    <property type="entry name" value="Amino acid permease"/>
    <property type="match status" value="1"/>
</dbReference>
<dbReference type="PIRSF" id="PIRSF006060">
    <property type="entry name" value="AA_transporter"/>
    <property type="match status" value="1"/>
</dbReference>
<reference evidence="9 10" key="1">
    <citation type="submission" date="2019-01" db="EMBL/GenBank/DDBJ databases">
        <title>Draft genomes of a novel of Aminipila strains.</title>
        <authorList>
            <person name="Ma S."/>
        </authorList>
    </citation>
    <scope>NUCLEOTIDE SEQUENCE [LARGE SCALE GENOMIC DNA]</scope>
    <source>
        <strain evidence="10">JN-39</strain>
    </source>
</reference>
<dbReference type="GO" id="GO:0015171">
    <property type="term" value="F:amino acid transmembrane transporter activity"/>
    <property type="evidence" value="ECO:0007669"/>
    <property type="project" value="TreeGrafter"/>
</dbReference>
<dbReference type="InterPro" id="IPR004841">
    <property type="entry name" value="AA-permease/SLC12A_dom"/>
</dbReference>
<feature type="transmembrane region" description="Helical" evidence="7">
    <location>
        <begin position="349"/>
        <end position="367"/>
    </location>
</feature>
<evidence type="ECO:0000256" key="4">
    <source>
        <dbReference type="ARBA" id="ARBA00022970"/>
    </source>
</evidence>
<evidence type="ECO:0000256" key="7">
    <source>
        <dbReference type="SAM" id="Phobius"/>
    </source>
</evidence>
<dbReference type="Gene3D" id="1.20.1740.10">
    <property type="entry name" value="Amino acid/polyamine transporter I"/>
    <property type="match status" value="1"/>
</dbReference>
<evidence type="ECO:0000256" key="5">
    <source>
        <dbReference type="ARBA" id="ARBA00022989"/>
    </source>
</evidence>
<feature type="transmembrane region" description="Helical" evidence="7">
    <location>
        <begin position="450"/>
        <end position="470"/>
    </location>
</feature>
<proteinExistence type="predicted"/>
<dbReference type="PROSITE" id="PS00218">
    <property type="entry name" value="AMINO_ACID_PERMEASE_1"/>
    <property type="match status" value="1"/>
</dbReference>
<feature type="transmembrane region" description="Helical" evidence="7">
    <location>
        <begin position="205"/>
        <end position="223"/>
    </location>
</feature>
<feature type="domain" description="Amino acid permease/ SLC12A" evidence="8">
    <location>
        <begin position="20"/>
        <end position="476"/>
    </location>
</feature>
<evidence type="ECO:0000256" key="6">
    <source>
        <dbReference type="ARBA" id="ARBA00023136"/>
    </source>
</evidence>
<dbReference type="EMBL" id="CP035281">
    <property type="protein sequence ID" value="QAT43417.1"/>
    <property type="molecule type" value="Genomic_DNA"/>
</dbReference>
<dbReference type="GO" id="GO:0016020">
    <property type="term" value="C:membrane"/>
    <property type="evidence" value="ECO:0007669"/>
    <property type="project" value="UniProtKB-SubCell"/>
</dbReference>
<keyword evidence="2" id="KW-0813">Transport</keyword>
<evidence type="ECO:0000313" key="9">
    <source>
        <dbReference type="EMBL" id="QAT43417.1"/>
    </source>
</evidence>
<keyword evidence="4" id="KW-0029">Amino-acid transport</keyword>
<dbReference type="PANTHER" id="PTHR43341:SF1">
    <property type="entry name" value="GENERAL AMINO-ACID PERMEASE GAP1"/>
    <property type="match status" value="1"/>
</dbReference>
<feature type="transmembrane region" description="Helical" evidence="7">
    <location>
        <begin position="101"/>
        <end position="124"/>
    </location>
</feature>
<feature type="transmembrane region" description="Helical" evidence="7">
    <location>
        <begin position="250"/>
        <end position="271"/>
    </location>
</feature>
<feature type="transmembrane region" description="Helical" evidence="7">
    <location>
        <begin position="422"/>
        <end position="444"/>
    </location>
</feature>
<organism evidence="9 10">
    <name type="scientific">Aminipila luticellarii</name>
    <dbReference type="NCBI Taxonomy" id="2507160"/>
    <lineage>
        <taxon>Bacteria</taxon>
        <taxon>Bacillati</taxon>
        <taxon>Bacillota</taxon>
        <taxon>Clostridia</taxon>
        <taxon>Peptostreptococcales</taxon>
        <taxon>Anaerovoracaceae</taxon>
        <taxon>Aminipila</taxon>
    </lineage>
</organism>
<comment type="subcellular location">
    <subcellularLocation>
        <location evidence="1">Membrane</location>
        <topology evidence="1">Multi-pass membrane protein</topology>
    </subcellularLocation>
</comment>
<accession>A0A410PWW5</accession>
<dbReference type="Pfam" id="PF00324">
    <property type="entry name" value="AA_permease"/>
    <property type="match status" value="1"/>
</dbReference>
<dbReference type="Proteomes" id="UP000287601">
    <property type="component" value="Chromosome"/>
</dbReference>
<evidence type="ECO:0000256" key="1">
    <source>
        <dbReference type="ARBA" id="ARBA00004141"/>
    </source>
</evidence>
<dbReference type="PANTHER" id="PTHR43341">
    <property type="entry name" value="AMINO ACID PERMEASE"/>
    <property type="match status" value="1"/>
</dbReference>
<feature type="transmembrane region" description="Helical" evidence="7">
    <location>
        <begin position="130"/>
        <end position="151"/>
    </location>
</feature>
<dbReference type="KEGG" id="amij:EQM06_09430"/>
<keyword evidence="3 7" id="KW-0812">Transmembrane</keyword>
<name>A0A410PWW5_9FIRM</name>
<evidence type="ECO:0000313" key="10">
    <source>
        <dbReference type="Proteomes" id="UP000287601"/>
    </source>
</evidence>
<evidence type="ECO:0000256" key="3">
    <source>
        <dbReference type="ARBA" id="ARBA00022692"/>
    </source>
</evidence>
<feature type="transmembrane region" description="Helical" evidence="7">
    <location>
        <begin position="163"/>
        <end position="185"/>
    </location>
</feature>
<dbReference type="InterPro" id="IPR050524">
    <property type="entry name" value="APC_YAT"/>
</dbReference>
<sequence>MGKDGIHERENLERGLKSRHLTMIAIGGTIGTGLFLAMGGTIHDAGPGGAVLAYAIMGVVVYFMMTALGEIATELPVPGAFTAYADRFIDPAWGFMNGWSYWFGCAMTVAAELIAGSIIIKYWFPGTNSSLWAMLFLAILMAINLFSVKGFGEAEYWFAGIKVVVTIIFLIVGVLMIAGIMGVGGHEVEFSNWVLDGGEAGKAPFPNGAGGVILVFLVAAFSFSNTEVIGLTAAESENPSKDVPKAIKSVFWRILIFYIGAILVIATLIPFTEPTLLDAAEDNIAASPFTIVFKNAGFAAAASLMNAVILTSVLSCGNASLYCASRTIQVMAKKGAAPSYFAKLNNKGVPVRAIVLTGLIASSAFIASLVGDGVAYTAAYYLCGVAGIVNWLTISLAHYRFRKGWIKQGHSLDELKYKAPCYPYGTLFSITICTFVLITCNYWVFSDFSWFNFITSYGLIPLGFIFFFGYKKKKHTKWVRYEDMDFTPPEGADRHSISAIEMD</sequence>
<dbReference type="OrthoDB" id="1806975at2"/>
<keyword evidence="6 7" id="KW-0472">Membrane</keyword>
<protein>
    <submittedName>
        <fullName evidence="9">Amino acid permease</fullName>
    </submittedName>
</protein>
<feature type="transmembrane region" description="Helical" evidence="7">
    <location>
        <begin position="21"/>
        <end position="42"/>
    </location>
</feature>
<keyword evidence="5 7" id="KW-1133">Transmembrane helix</keyword>
<dbReference type="AlphaFoldDB" id="A0A410PWW5"/>
<dbReference type="RefSeq" id="WP_128746197.1">
    <property type="nucleotide sequence ID" value="NZ_CP035281.1"/>
</dbReference>
<dbReference type="InterPro" id="IPR004840">
    <property type="entry name" value="Amino_acid_permease_CS"/>
</dbReference>
<feature type="transmembrane region" description="Helical" evidence="7">
    <location>
        <begin position="48"/>
        <end position="68"/>
    </location>
</feature>
<evidence type="ECO:0000256" key="2">
    <source>
        <dbReference type="ARBA" id="ARBA00022448"/>
    </source>
</evidence>
<feature type="transmembrane region" description="Helical" evidence="7">
    <location>
        <begin position="298"/>
        <end position="324"/>
    </location>
</feature>
<keyword evidence="10" id="KW-1185">Reference proteome</keyword>
<feature type="transmembrane region" description="Helical" evidence="7">
    <location>
        <begin position="379"/>
        <end position="401"/>
    </location>
</feature>